<proteinExistence type="predicted"/>
<evidence type="ECO:0000313" key="1">
    <source>
        <dbReference type="EMBL" id="ANW96166.1"/>
    </source>
</evidence>
<dbReference type="RefSeq" id="WP_068826010.1">
    <property type="nucleotide sequence ID" value="NZ_CP014224.1"/>
</dbReference>
<protein>
    <submittedName>
        <fullName evidence="1">Uncharacterized protein</fullName>
    </submittedName>
</protein>
<keyword evidence="2" id="KW-1185">Reference proteome</keyword>
<organism evidence="1 2">
    <name type="scientific">Wenyingzhuangia fucanilytica</name>
    <dbReference type="NCBI Taxonomy" id="1790137"/>
    <lineage>
        <taxon>Bacteria</taxon>
        <taxon>Pseudomonadati</taxon>
        <taxon>Bacteroidota</taxon>
        <taxon>Flavobacteriia</taxon>
        <taxon>Flavobacteriales</taxon>
        <taxon>Flavobacteriaceae</taxon>
        <taxon>Wenyingzhuangia</taxon>
    </lineage>
</organism>
<dbReference type="OrthoDB" id="9880462at2"/>
<dbReference type="AlphaFoldDB" id="A0A1B1Y5V9"/>
<reference evidence="1 2" key="1">
    <citation type="submission" date="2016-02" db="EMBL/GenBank/DDBJ databases">
        <authorList>
            <person name="Wen L."/>
            <person name="He K."/>
            <person name="Yang H."/>
        </authorList>
    </citation>
    <scope>NUCLEOTIDE SEQUENCE [LARGE SCALE GENOMIC DNA]</scope>
    <source>
        <strain evidence="1 2">CZ1127</strain>
    </source>
</reference>
<dbReference type="Proteomes" id="UP000092967">
    <property type="component" value="Chromosome"/>
</dbReference>
<evidence type="ECO:0000313" key="2">
    <source>
        <dbReference type="Proteomes" id="UP000092967"/>
    </source>
</evidence>
<dbReference type="STRING" id="1790137.AXE80_07700"/>
<accession>A0A1B1Y5V9</accession>
<name>A0A1B1Y5V9_9FLAO</name>
<sequence length="141" mass="16696">MERKLNILIISILIITFYSCGSASHYVTKNSNRWAEFELRPSQIKYDGKIFYYSKLNDDTLFGISYDNKVNDDSYFYYNKMMLDFNWYKNSEGNWSGKSGDYFGNARRLKNGHLYVNPVRKVALYFEPKDGKFTAFKVTFK</sequence>
<gene>
    <name evidence="1" type="ORF">AXE80_07700</name>
</gene>
<dbReference type="EMBL" id="CP014224">
    <property type="protein sequence ID" value="ANW96166.1"/>
    <property type="molecule type" value="Genomic_DNA"/>
</dbReference>
<dbReference type="KEGG" id="wfu:AXE80_07700"/>
<dbReference type="PROSITE" id="PS51257">
    <property type="entry name" value="PROKAR_LIPOPROTEIN"/>
    <property type="match status" value="1"/>
</dbReference>